<evidence type="ECO:0000256" key="1">
    <source>
        <dbReference type="SAM" id="Phobius"/>
    </source>
</evidence>
<keyword evidence="3" id="KW-1185">Reference proteome</keyword>
<dbReference type="Pfam" id="PF09600">
    <property type="entry name" value="Cyd_oper_YbgE"/>
    <property type="match status" value="1"/>
</dbReference>
<proteinExistence type="predicted"/>
<comment type="caution">
    <text evidence="2">The sequence shown here is derived from an EMBL/GenBank/DDBJ whole genome shotgun (WGS) entry which is preliminary data.</text>
</comment>
<dbReference type="NCBIfam" id="TIGR02112">
    <property type="entry name" value="cyd_oper_ybgE"/>
    <property type="match status" value="1"/>
</dbReference>
<dbReference type="InterPro" id="IPR011846">
    <property type="entry name" value="Cyd_oper_YbgE"/>
</dbReference>
<dbReference type="EMBL" id="LOSJ02000002">
    <property type="protein sequence ID" value="PNM56042.1"/>
    <property type="molecule type" value="Genomic_DNA"/>
</dbReference>
<protein>
    <submittedName>
        <fullName evidence="2">Cyd operon protein YbgE</fullName>
    </submittedName>
</protein>
<evidence type="ECO:0000313" key="3">
    <source>
        <dbReference type="Proteomes" id="UP000053748"/>
    </source>
</evidence>
<keyword evidence="1" id="KW-1133">Transmembrane helix</keyword>
<evidence type="ECO:0000313" key="2">
    <source>
        <dbReference type="EMBL" id="PNM56042.1"/>
    </source>
</evidence>
<gene>
    <name evidence="2" type="ORF">AL544_008130</name>
</gene>
<sequence length="104" mass="11874">MKIVSNWSEKIALCHQAIDKAFFKALSLLLGFYNAAMVMWDPNSYADRIGGFNALIAPLMIWAICSSMVFGIGFKPRYWLWQIIFSPYISLAILIYITAVQFLN</sequence>
<dbReference type="OrthoDB" id="5298003at2"/>
<feature type="transmembrane region" description="Helical" evidence="1">
    <location>
        <begin position="79"/>
        <end position="103"/>
    </location>
</feature>
<reference evidence="2" key="1">
    <citation type="submission" date="2017-12" db="EMBL/GenBank/DDBJ databases">
        <title>FDA dAtabase for Regulatory Grade micrObial Sequences (FDA-ARGOS): Supporting development and validation of Infectious Disease Dx tests.</title>
        <authorList>
            <person name="Hoffmann M."/>
            <person name="Allard M."/>
            <person name="Evans P."/>
            <person name="Brown E."/>
            <person name="Tallon L.J."/>
            <person name="Sadzewicz L."/>
            <person name="Sengamalay N."/>
            <person name="Ott S."/>
            <person name="Godinez A."/>
            <person name="Nagaraj S."/>
            <person name="Vavikolanu K."/>
            <person name="Aluvathingal J."/>
            <person name="Nadendla S."/>
            <person name="Hobson J."/>
            <person name="Sichtig H."/>
        </authorList>
    </citation>
    <scope>NUCLEOTIDE SEQUENCE [LARGE SCALE GENOMIC DNA]</scope>
    <source>
        <strain evidence="2">FDAARGOS_113</strain>
    </source>
</reference>
<dbReference type="AlphaFoldDB" id="A0A2J9UWZ5"/>
<dbReference type="STRING" id="674.VM_05865"/>
<keyword evidence="1" id="KW-0472">Membrane</keyword>
<dbReference type="Proteomes" id="UP000053748">
    <property type="component" value="Unassembled WGS sequence"/>
</dbReference>
<name>A0A2J9UWZ5_VIBMI</name>
<feature type="transmembrane region" description="Helical" evidence="1">
    <location>
        <begin position="21"/>
        <end position="40"/>
    </location>
</feature>
<keyword evidence="1" id="KW-0812">Transmembrane</keyword>
<feature type="transmembrane region" description="Helical" evidence="1">
    <location>
        <begin position="52"/>
        <end position="72"/>
    </location>
</feature>
<organism evidence="2 3">
    <name type="scientific">Vibrio mimicus</name>
    <dbReference type="NCBI Taxonomy" id="674"/>
    <lineage>
        <taxon>Bacteria</taxon>
        <taxon>Pseudomonadati</taxon>
        <taxon>Pseudomonadota</taxon>
        <taxon>Gammaproteobacteria</taxon>
        <taxon>Vibrionales</taxon>
        <taxon>Vibrionaceae</taxon>
        <taxon>Vibrio</taxon>
    </lineage>
</organism>
<accession>A0A2J9UWZ5</accession>